<dbReference type="GO" id="GO:1990758">
    <property type="term" value="P:mitotic sister chromatid biorientation"/>
    <property type="evidence" value="ECO:0007669"/>
    <property type="project" value="TreeGrafter"/>
</dbReference>
<evidence type="ECO:0000313" key="5">
    <source>
        <dbReference type="Proteomes" id="UP000002258"/>
    </source>
</evidence>
<organism evidence="4 5">
    <name type="scientific">Scheffersomyces stipitis (strain ATCC 58785 / CBS 6054 / NBRC 10063 / NRRL Y-11545)</name>
    <name type="common">Yeast</name>
    <name type="synonym">Pichia stipitis</name>
    <dbReference type="NCBI Taxonomy" id="322104"/>
    <lineage>
        <taxon>Eukaryota</taxon>
        <taxon>Fungi</taxon>
        <taxon>Dikarya</taxon>
        <taxon>Ascomycota</taxon>
        <taxon>Saccharomycotina</taxon>
        <taxon>Pichiomycetes</taxon>
        <taxon>Debaryomycetaceae</taxon>
        <taxon>Scheffersomyces</taxon>
    </lineage>
</organism>
<reference evidence="4 5" key="1">
    <citation type="journal article" date="2007" name="Nat. Biotechnol.">
        <title>Genome sequence of the lignocellulose-bioconverting and xylose-fermenting yeast Pichia stipitis.</title>
        <authorList>
            <person name="Jeffries T.W."/>
            <person name="Grigoriev I.V."/>
            <person name="Grimwood J."/>
            <person name="Laplaza J.M."/>
            <person name="Aerts A."/>
            <person name="Salamov A."/>
            <person name="Schmutz J."/>
            <person name="Lindquist E."/>
            <person name="Dehal P."/>
            <person name="Shapiro H."/>
            <person name="Jin Y.S."/>
            <person name="Passoth V."/>
            <person name="Richardson P.M."/>
        </authorList>
    </citation>
    <scope>NUCLEOTIDE SEQUENCE [LARGE SCALE GENOMIC DNA]</scope>
    <source>
        <strain evidence="5">ATCC 58785 / CBS 6054 / NBRC 10063 / NRRL Y-11545</strain>
    </source>
</reference>
<dbReference type="PANTHER" id="PTHR28260">
    <property type="entry name" value="SPINDLE POLE BODY COMPONENT SPC105"/>
    <property type="match status" value="1"/>
</dbReference>
<dbReference type="eggNOG" id="ENOG502S20P">
    <property type="taxonomic scope" value="Eukaryota"/>
</dbReference>
<dbReference type="EMBL" id="CP000498">
    <property type="protein sequence ID" value="ABN66375.2"/>
    <property type="molecule type" value="Genomic_DNA"/>
</dbReference>
<dbReference type="InterPro" id="IPR033338">
    <property type="entry name" value="Spc105/Spc7"/>
</dbReference>
<feature type="region of interest" description="Disordered" evidence="2">
    <location>
        <begin position="386"/>
        <end position="461"/>
    </location>
</feature>
<dbReference type="OrthoDB" id="5592879at2759"/>
<feature type="compositionally biased region" description="Polar residues" evidence="2">
    <location>
        <begin position="406"/>
        <end position="430"/>
    </location>
</feature>
<evidence type="ECO:0000313" key="4">
    <source>
        <dbReference type="EMBL" id="ABN66375.2"/>
    </source>
</evidence>
<accession>A3LTB2</accession>
<evidence type="ECO:0000259" key="3">
    <source>
        <dbReference type="SMART" id="SM00787"/>
    </source>
</evidence>
<proteinExistence type="predicted"/>
<sequence length="1003" mass="114722">MEHPENIRDKENVDPRMERNAFPQKSILKDNTLPILNNRRRVSFAPEVTLHKFDFVPYTSQNGSNKRRKTISGFPSLSHGSVGFEHEISVAGTENADVEELYNSPEDGLEMLVDSDSSDEEPEIEDLERAADAAVVGMAKLNEKIQNASLIIEDTFSRSTSILERNDDSDEEQTMELTEQIQIQQVVLIPPEKEIEPVANQELSAVHMATSSDDEEQSSDMELTGTQRIAPQPSVQNFVKESNEVQEVDVLHDKEELVQEIEEEVTMELTQPFSIAQVVHEDHTLTTITEESNEPTIERVSQSAANEVSNNGNGNQNSEITLTENVVVETKEYSGEHLQDNILNNDSQEEQTMEFTQAVNTIEPNTEQVDQTMEITQSISTITKSNIGEQEQEQEELAEEEETPMELTQSISTISSSHVQTSEPLQNTEVLSKREVSTFEQKNNEQENKEKADQEQENQVNDIGLDTTVPMELTQTNNEITNIGPEEKSHSTNDSNIVSMTMDETSMIMDSSSISIAQEVVSTTKIPLAELSQVESADEDYDDYEPVSLDDFMNDVQLKFYDDLDIDVDSINRLSVTSSSKGLNLKLADYIAGLPRIELLSLYRFSCEELSKNIKEGRDMFLQYSKTIAVSNPILFKEYYSASEDERQVLNVKLQLVKDFSRFQSRKTWYDWRSQLTTNLLAELEDRYQRLVKDKDYLERDIVKIDVIISRSRQYLVELKERITSLRSFRSRLGEFSVEEALSIKKQLLLTSEKLSKLKDELQNKNDELSKINDAVTETKKQKQILNEEIAEQEKIVRNSRRFEMKELNTICQKYSLLQKLANLKLERIEGSKVVFQFDKTFDCVFDFQKENPRADYSVREDVSCQLYNPKLLEKLSDFILPVVKGDNVVDNFKSFAALWKVIKKIDMDIYKVSNKFPVQWIQEEGHLAFSVHYYNSTGYKYLLTCKLKLDDLMNYASRMQLSGTIVRSIIDLEEEQIKSDIIGDLAGNGIVSMESLKTLMTM</sequence>
<feature type="domain" description="Spc7 kinetochore protein" evidence="3">
    <location>
        <begin position="534"/>
        <end position="847"/>
    </location>
</feature>
<dbReference type="FunCoup" id="A3LTB2">
    <property type="interactions" value="78"/>
</dbReference>
<protein>
    <recommendedName>
        <fullName evidence="3">Spc7 kinetochore protein domain-containing protein</fullName>
    </recommendedName>
</protein>
<dbReference type="InterPro" id="IPR040850">
    <property type="entry name" value="Knl1_RWD_C"/>
</dbReference>
<dbReference type="Pfam" id="PF08317">
    <property type="entry name" value="Spc7"/>
    <property type="match status" value="1"/>
</dbReference>
<feature type="compositionally biased region" description="Basic and acidic residues" evidence="2">
    <location>
        <begin position="431"/>
        <end position="454"/>
    </location>
</feature>
<dbReference type="GO" id="GO:0034501">
    <property type="term" value="P:protein localization to kinetochore"/>
    <property type="evidence" value="ECO:0007669"/>
    <property type="project" value="TreeGrafter"/>
</dbReference>
<feature type="compositionally biased region" description="Basic and acidic residues" evidence="2">
    <location>
        <begin position="1"/>
        <end position="19"/>
    </location>
</feature>
<dbReference type="InterPro" id="IPR013253">
    <property type="entry name" value="Spc7_domain"/>
</dbReference>
<dbReference type="PANTHER" id="PTHR28260:SF1">
    <property type="entry name" value="SPINDLE POLE BODY COMPONENT SPC105"/>
    <property type="match status" value="1"/>
</dbReference>
<keyword evidence="1" id="KW-0175">Coiled coil</keyword>
<dbReference type="RefSeq" id="XP_001384404.2">
    <property type="nucleotide sequence ID" value="XM_001384367.1"/>
</dbReference>
<keyword evidence="5" id="KW-1185">Reference proteome</keyword>
<dbReference type="InParanoid" id="A3LTB2"/>
<dbReference type="SMART" id="SM00787">
    <property type="entry name" value="Spc7"/>
    <property type="match status" value="1"/>
</dbReference>
<dbReference type="AlphaFoldDB" id="A3LTB2"/>
<feature type="region of interest" description="Disordered" evidence="2">
    <location>
        <begin position="1"/>
        <end position="23"/>
    </location>
</feature>
<dbReference type="GeneID" id="4838965"/>
<feature type="coiled-coil region" evidence="1">
    <location>
        <begin position="745"/>
        <end position="796"/>
    </location>
</feature>
<name>A3LTB2_PICST</name>
<dbReference type="GO" id="GO:0000776">
    <property type="term" value="C:kinetochore"/>
    <property type="evidence" value="ECO:0007669"/>
    <property type="project" value="TreeGrafter"/>
</dbReference>
<dbReference type="KEGG" id="pic:PICST_67525"/>
<evidence type="ECO:0000256" key="1">
    <source>
        <dbReference type="SAM" id="Coils"/>
    </source>
</evidence>
<dbReference type="STRING" id="322104.A3LTB2"/>
<dbReference type="HOGENOM" id="CLU_008574_0_0_1"/>
<gene>
    <name evidence="4" type="ORF">PICST_67525</name>
</gene>
<dbReference type="OMA" id="HSFDFVP"/>
<evidence type="ECO:0000256" key="2">
    <source>
        <dbReference type="SAM" id="MobiDB-lite"/>
    </source>
</evidence>
<feature type="compositionally biased region" description="Acidic residues" evidence="2">
    <location>
        <begin position="390"/>
        <end position="404"/>
    </location>
</feature>
<dbReference type="Proteomes" id="UP000002258">
    <property type="component" value="Chromosome 4"/>
</dbReference>
<dbReference type="GO" id="GO:0007094">
    <property type="term" value="P:mitotic spindle assembly checkpoint signaling"/>
    <property type="evidence" value="ECO:0007669"/>
    <property type="project" value="TreeGrafter"/>
</dbReference>
<dbReference type="Pfam" id="PF18210">
    <property type="entry name" value="Knl1_RWD_C"/>
    <property type="match status" value="1"/>
</dbReference>